<keyword evidence="1" id="KW-0805">Transcription regulation</keyword>
<dbReference type="OrthoDB" id="6995at2157"/>
<dbReference type="PANTHER" id="PTHR43413:SF8">
    <property type="entry name" value="HTH-TYPE TRANSCRIPTIONAL REGULATOR PTR1"/>
    <property type="match status" value="1"/>
</dbReference>
<gene>
    <name evidence="5" type="ORF">HFC64_03835</name>
    <name evidence="6" type="ORF">SSOP1_1986</name>
</gene>
<name>A0A157T2S5_SACSO</name>
<dbReference type="InterPro" id="IPR000485">
    <property type="entry name" value="AsnC-type_HTH_dom"/>
</dbReference>
<dbReference type="GeneID" id="1453391"/>
<dbReference type="PATRIC" id="fig|2287.9.peg.2080"/>
<proteinExistence type="predicted"/>
<dbReference type="InterPro" id="IPR050684">
    <property type="entry name" value="HTH-Siroheme_Decarb"/>
</dbReference>
<evidence type="ECO:0000259" key="4">
    <source>
        <dbReference type="PROSITE" id="PS50956"/>
    </source>
</evidence>
<dbReference type="GO" id="GO:0043565">
    <property type="term" value="F:sequence-specific DNA binding"/>
    <property type="evidence" value="ECO:0007669"/>
    <property type="project" value="InterPro"/>
</dbReference>
<evidence type="ECO:0000313" key="6">
    <source>
        <dbReference type="EMBL" id="SAI85540.1"/>
    </source>
</evidence>
<dbReference type="GeneID" id="27428186"/>
<accession>A0A157T2S5</accession>
<evidence type="ECO:0000313" key="8">
    <source>
        <dbReference type="Proteomes" id="UP000594632"/>
    </source>
</evidence>
<sequence length="256" mass="29881">MDIIDKRILFYLLKDGRISQRRIASLLNLTPASLNYRFKKLTDSGILKGFKLYVNPNFFGKYQIFIAFKNYSDIDADWISFKLKCLEWLNVYGIYASDNTELKDKISYMTKNLGDPVLSYFPVQSLFRASNLDQKIVEILKIDPRLSSSEISKKINVNSRIIEKHIRYLRHRGLILVAPQIDLGKTDIIIFSIFSKNIDEISVVLQECKLWQFTDGYAGITVCYADNMERARKYIDLARQIDNTADVMIIYDYMFQ</sequence>
<dbReference type="PROSITE" id="PS50956">
    <property type="entry name" value="HTH_ASNC_2"/>
    <property type="match status" value="1"/>
</dbReference>
<dbReference type="Proteomes" id="UP000076770">
    <property type="component" value="Chromosome i"/>
</dbReference>
<dbReference type="Proteomes" id="UP000594632">
    <property type="component" value="Chromosome"/>
</dbReference>
<evidence type="ECO:0000256" key="2">
    <source>
        <dbReference type="ARBA" id="ARBA00023125"/>
    </source>
</evidence>
<dbReference type="SUPFAM" id="SSF46785">
    <property type="entry name" value="Winged helix' DNA-binding domain"/>
    <property type="match status" value="2"/>
</dbReference>
<dbReference type="Pfam" id="PF13412">
    <property type="entry name" value="HTH_24"/>
    <property type="match status" value="1"/>
</dbReference>
<reference evidence="6" key="1">
    <citation type="submission" date="2016-04" db="EMBL/GenBank/DDBJ databases">
        <authorList>
            <person name="Evans L.H."/>
            <person name="Alamgir A."/>
            <person name="Owens N."/>
            <person name="Weber N.D."/>
            <person name="Virtaneva K."/>
            <person name="Barbian K."/>
            <person name="Babar A."/>
            <person name="Rosenke K."/>
        </authorList>
    </citation>
    <scope>NUCLEOTIDE SEQUENCE</scope>
    <source>
        <strain evidence="6">P1</strain>
    </source>
</reference>
<evidence type="ECO:0000313" key="7">
    <source>
        <dbReference type="Proteomes" id="UP000076770"/>
    </source>
</evidence>
<dbReference type="AlphaFoldDB" id="A0A157T2S5"/>
<organism evidence="6 7">
    <name type="scientific">Saccharolobus solfataricus</name>
    <name type="common">Sulfolobus solfataricus</name>
    <dbReference type="NCBI Taxonomy" id="2287"/>
    <lineage>
        <taxon>Archaea</taxon>
        <taxon>Thermoproteota</taxon>
        <taxon>Thermoprotei</taxon>
        <taxon>Sulfolobales</taxon>
        <taxon>Sulfolobaceae</taxon>
        <taxon>Saccharolobus</taxon>
    </lineage>
</organism>
<reference evidence="5 8" key="3">
    <citation type="journal article" date="2020" name="Nat. Commun.">
        <title>The structures of two archaeal type IV pili illuminate evolutionary relationships.</title>
        <authorList>
            <person name="Wang F."/>
            <person name="Baquero D.P."/>
            <person name="Su Z."/>
            <person name="Beltran L.C."/>
            <person name="Prangishvili D."/>
            <person name="Krupovic M."/>
            <person name="Egelman E.H."/>
        </authorList>
    </citation>
    <scope>NUCLEOTIDE SEQUENCE [LARGE SCALE GENOMIC DNA]</scope>
    <source>
        <strain evidence="5 8">POZ149</strain>
    </source>
</reference>
<dbReference type="InterPro" id="IPR036390">
    <property type="entry name" value="WH_DNA-bd_sf"/>
</dbReference>
<dbReference type="RefSeq" id="WP_010923635.1">
    <property type="nucleotide sequence ID" value="NZ_LT549890.1"/>
</dbReference>
<dbReference type="PANTHER" id="PTHR43413">
    <property type="entry name" value="TRANSCRIPTIONAL REGULATOR, ASNC FAMILY"/>
    <property type="match status" value="1"/>
</dbReference>
<feature type="domain" description="HTH asnC-type" evidence="4">
    <location>
        <begin position="1"/>
        <end position="62"/>
    </location>
</feature>
<evidence type="ECO:0000313" key="5">
    <source>
        <dbReference type="EMBL" id="QPG49126.1"/>
    </source>
</evidence>
<reference evidence="7" key="2">
    <citation type="submission" date="2016-04" db="EMBL/GenBank/DDBJ databases">
        <authorList>
            <person name="Shah S.A."/>
            <person name="Garrett R.A."/>
        </authorList>
    </citation>
    <scope>NUCLEOTIDE SEQUENCE [LARGE SCALE GENOMIC DNA]</scope>
    <source>
        <strain evidence="7">ATCC 35091 / DSM 1616 / JCM 8930 / NBRC 15331 / P1</strain>
    </source>
</reference>
<dbReference type="EMBL" id="LT549890">
    <property type="protein sequence ID" value="SAI85540.1"/>
    <property type="molecule type" value="Genomic_DNA"/>
</dbReference>
<keyword evidence="3" id="KW-0804">Transcription</keyword>
<dbReference type="InterPro" id="IPR036388">
    <property type="entry name" value="WH-like_DNA-bd_sf"/>
</dbReference>
<protein>
    <submittedName>
        <fullName evidence="6">AsnC family transcriptional regulator</fullName>
    </submittedName>
</protein>
<evidence type="ECO:0000256" key="3">
    <source>
        <dbReference type="ARBA" id="ARBA00023163"/>
    </source>
</evidence>
<dbReference type="SMART" id="SM00344">
    <property type="entry name" value="HTH_ASNC"/>
    <property type="match status" value="1"/>
</dbReference>
<keyword evidence="2" id="KW-0238">DNA-binding</keyword>
<dbReference type="InterPro" id="IPR011991">
    <property type="entry name" value="ArsR-like_HTH"/>
</dbReference>
<dbReference type="InterPro" id="IPR019888">
    <property type="entry name" value="Tscrpt_reg_AsnC-like"/>
</dbReference>
<dbReference type="Gene3D" id="1.10.10.10">
    <property type="entry name" value="Winged helix-like DNA-binding domain superfamily/Winged helix DNA-binding domain"/>
    <property type="match status" value="2"/>
</dbReference>
<dbReference type="PRINTS" id="PR00033">
    <property type="entry name" value="HTHASNC"/>
</dbReference>
<evidence type="ECO:0000256" key="1">
    <source>
        <dbReference type="ARBA" id="ARBA00023015"/>
    </source>
</evidence>
<dbReference type="CDD" id="cd00090">
    <property type="entry name" value="HTH_ARSR"/>
    <property type="match status" value="1"/>
</dbReference>
<dbReference type="EMBL" id="CP050869">
    <property type="protein sequence ID" value="QPG49126.1"/>
    <property type="molecule type" value="Genomic_DNA"/>
</dbReference>